<protein>
    <submittedName>
        <fullName evidence="2">AgaB34 protein</fullName>
    </submittedName>
</protein>
<gene>
    <name evidence="2" type="primary">agaB34</name>
    <name evidence="2" type="ORF">SNEC2469_LOCUS31420</name>
</gene>
<dbReference type="OrthoDB" id="9895617at2759"/>
<dbReference type="EMBL" id="CAJNJA010076031">
    <property type="protein sequence ID" value="CAE7916504.1"/>
    <property type="molecule type" value="Genomic_DNA"/>
</dbReference>
<dbReference type="InterPro" id="IPR000772">
    <property type="entry name" value="Ricin_B_lectin"/>
</dbReference>
<reference evidence="2" key="1">
    <citation type="submission" date="2021-02" db="EMBL/GenBank/DDBJ databases">
        <authorList>
            <person name="Dougan E. K."/>
            <person name="Rhodes N."/>
            <person name="Thang M."/>
            <person name="Chan C."/>
        </authorList>
    </citation>
    <scope>NUCLEOTIDE SEQUENCE</scope>
</reference>
<dbReference type="Proteomes" id="UP000601435">
    <property type="component" value="Unassembled WGS sequence"/>
</dbReference>
<evidence type="ECO:0000313" key="3">
    <source>
        <dbReference type="Proteomes" id="UP000601435"/>
    </source>
</evidence>
<dbReference type="Gene3D" id="2.80.10.50">
    <property type="match status" value="1"/>
</dbReference>
<organism evidence="2 3">
    <name type="scientific">Symbiodinium necroappetens</name>
    <dbReference type="NCBI Taxonomy" id="1628268"/>
    <lineage>
        <taxon>Eukaryota</taxon>
        <taxon>Sar</taxon>
        <taxon>Alveolata</taxon>
        <taxon>Dinophyceae</taxon>
        <taxon>Suessiales</taxon>
        <taxon>Symbiodiniaceae</taxon>
        <taxon>Symbiodinium</taxon>
    </lineage>
</organism>
<evidence type="ECO:0000313" key="2">
    <source>
        <dbReference type="EMBL" id="CAE7916504.1"/>
    </source>
</evidence>
<dbReference type="CDD" id="cd00161">
    <property type="entry name" value="beta-trefoil_Ricin-like"/>
    <property type="match status" value="1"/>
</dbReference>
<keyword evidence="3" id="KW-1185">Reference proteome</keyword>
<dbReference type="InterPro" id="IPR035992">
    <property type="entry name" value="Ricin_B-like_lectins"/>
</dbReference>
<dbReference type="SUPFAM" id="SSF50370">
    <property type="entry name" value="Ricin B-like lectins"/>
    <property type="match status" value="1"/>
</dbReference>
<evidence type="ECO:0000259" key="1">
    <source>
        <dbReference type="Pfam" id="PF14200"/>
    </source>
</evidence>
<dbReference type="AlphaFoldDB" id="A0A813BN76"/>
<accession>A0A813BN76</accession>
<name>A0A813BN76_9DINO</name>
<proteinExistence type="predicted"/>
<dbReference type="PROSITE" id="PS50231">
    <property type="entry name" value="RICIN_B_LECTIN"/>
    <property type="match status" value="1"/>
</dbReference>
<feature type="domain" description="Ricin B lectin" evidence="1">
    <location>
        <begin position="395"/>
        <end position="450"/>
    </location>
</feature>
<sequence length="636" mass="71239">MVLPFIAGVVGAGFLGDRALKARIRQSGQEARGVVTHMGNTTDRLLVRFRDIGGQMVDATIEKVTDGFQVMAENLTQHAQVILETAEEKVRLAIASGVEGVQQILRVDVPLSARLGGTGLVLGLRDGVALALGGIPGIQVAETVNNYMRSPDKTPRDIIDLLVRQGQGSQDQILDCYFMAFDFYGKSTLDAATAFLWQFWILVAAKMHAPPDNRGYLRQAVFRRNAWQRFRDNMNRHKLTDRALAIVEVLPESTGAVPEELQEQLADTVYEALALQQASRPALPAVPAPEPAPTMIVTPFDAAPVQEGQYYRIAAKCGKVLDVMGNRLDNSTHVQLWEEHRDARNQCFSFQKQTDGYWFIIARHSGKAMDVTNRETAPGTAIIQYTKAPRHERDHQAFGIVPKPNGFFSIRARHSGLVLEIKDASTVNGAVFQQAEEDGGDNQLFSFERVAGHPPNGLPETKWVDRQDGNYHFADNDSGCRASEDLEYYTYDDPHWLMLGHAHNKKSFLVVSAADHPSVRIATGWKRIWDDRGGRGNRDFGMFIPQCDDNHFKAVGVVWQKGANHSRQEPNRQLAGRMAVLHEDILRTATLGEHVWREARRCRGRYCKLFFSRLTCCKRSRREAMGFQLLVVLLRD</sequence>
<feature type="domain" description="Ricin B lectin" evidence="1">
    <location>
        <begin position="307"/>
        <end position="385"/>
    </location>
</feature>
<comment type="caution">
    <text evidence="2">The sequence shown here is derived from an EMBL/GenBank/DDBJ whole genome shotgun (WGS) entry which is preliminary data.</text>
</comment>
<dbReference type="Pfam" id="PF14200">
    <property type="entry name" value="RicinB_lectin_2"/>
    <property type="match status" value="2"/>
</dbReference>